<protein>
    <recommendedName>
        <fullName evidence="2">Endonuclease/exonuclease/phosphatase domain-containing protein</fullName>
    </recommendedName>
</protein>
<feature type="domain" description="Endonuclease/exonuclease/phosphatase" evidence="2">
    <location>
        <begin position="5"/>
        <end position="212"/>
    </location>
</feature>
<feature type="coiled-coil region" evidence="1">
    <location>
        <begin position="274"/>
        <end position="301"/>
    </location>
</feature>
<dbReference type="PANTHER" id="PTHR33710:SF80">
    <property type="entry name" value="ENDONUCLEASE_EXONUCLEASE_PHOSPHATASE"/>
    <property type="match status" value="1"/>
</dbReference>
<dbReference type="AlphaFoldDB" id="A0A9R0J0K1"/>
<evidence type="ECO:0000313" key="4">
    <source>
        <dbReference type="RefSeq" id="XP_021859027.2"/>
    </source>
</evidence>
<dbReference type="Pfam" id="PF03372">
    <property type="entry name" value="Exo_endo_phos"/>
    <property type="match status" value="1"/>
</dbReference>
<dbReference type="InterPro" id="IPR036691">
    <property type="entry name" value="Endo/exonu/phosph_ase_sf"/>
</dbReference>
<dbReference type="GeneID" id="110798168"/>
<name>A0A9R0J0K1_SPIOL</name>
<dbReference type="RefSeq" id="XP_021859027.2">
    <property type="nucleotide sequence ID" value="XM_022003335.2"/>
</dbReference>
<accession>A0A9R0J0K1</accession>
<evidence type="ECO:0000259" key="2">
    <source>
        <dbReference type="Pfam" id="PF03372"/>
    </source>
</evidence>
<dbReference type="KEGG" id="soe:110798168"/>
<dbReference type="SUPFAM" id="SSF56219">
    <property type="entry name" value="DNase I-like"/>
    <property type="match status" value="1"/>
</dbReference>
<evidence type="ECO:0000256" key="1">
    <source>
        <dbReference type="SAM" id="Coils"/>
    </source>
</evidence>
<dbReference type="PANTHER" id="PTHR33710">
    <property type="entry name" value="BNAC02G09200D PROTEIN"/>
    <property type="match status" value="1"/>
</dbReference>
<gene>
    <name evidence="4" type="primary">LOC110798168</name>
</gene>
<reference evidence="3" key="1">
    <citation type="journal article" date="2021" name="Nat. Commun.">
        <title>Genomic analyses provide insights into spinach domestication and the genetic basis of agronomic traits.</title>
        <authorList>
            <person name="Cai X."/>
            <person name="Sun X."/>
            <person name="Xu C."/>
            <person name="Sun H."/>
            <person name="Wang X."/>
            <person name="Ge C."/>
            <person name="Zhang Z."/>
            <person name="Wang Q."/>
            <person name="Fei Z."/>
            <person name="Jiao C."/>
            <person name="Wang Q."/>
        </authorList>
    </citation>
    <scope>NUCLEOTIDE SEQUENCE [LARGE SCALE GENOMIC DNA]</scope>
    <source>
        <strain evidence="3">cv. Varoflay</strain>
    </source>
</reference>
<dbReference type="InterPro" id="IPR005135">
    <property type="entry name" value="Endo/exonuclease/phosphatase"/>
</dbReference>
<evidence type="ECO:0000313" key="3">
    <source>
        <dbReference type="Proteomes" id="UP000813463"/>
    </source>
</evidence>
<organism evidence="3 4">
    <name type="scientific">Spinacia oleracea</name>
    <name type="common">Spinach</name>
    <dbReference type="NCBI Taxonomy" id="3562"/>
    <lineage>
        <taxon>Eukaryota</taxon>
        <taxon>Viridiplantae</taxon>
        <taxon>Streptophyta</taxon>
        <taxon>Embryophyta</taxon>
        <taxon>Tracheophyta</taxon>
        <taxon>Spermatophyta</taxon>
        <taxon>Magnoliopsida</taxon>
        <taxon>eudicotyledons</taxon>
        <taxon>Gunneridae</taxon>
        <taxon>Pentapetalae</taxon>
        <taxon>Caryophyllales</taxon>
        <taxon>Chenopodiaceae</taxon>
        <taxon>Chenopodioideae</taxon>
        <taxon>Anserineae</taxon>
        <taxon>Spinacia</taxon>
    </lineage>
</organism>
<keyword evidence="1" id="KW-0175">Coiled coil</keyword>
<reference evidence="4" key="2">
    <citation type="submission" date="2025-08" db="UniProtKB">
        <authorList>
            <consortium name="RefSeq"/>
        </authorList>
    </citation>
    <scope>IDENTIFICATION</scope>
    <source>
        <tissue evidence="4">Leaf</tissue>
    </source>
</reference>
<dbReference type="Gene3D" id="3.60.10.10">
    <property type="entry name" value="Endonuclease/exonuclease/phosphatase"/>
    <property type="match status" value="1"/>
</dbReference>
<dbReference type="Proteomes" id="UP000813463">
    <property type="component" value="Chromosome 5"/>
</dbReference>
<keyword evidence="3" id="KW-1185">Reference proteome</keyword>
<proteinExistence type="predicted"/>
<sequence length="474" mass="53543">MIICAWNVRGLNDPNKTRALKSFLSVNKVDVIAVLETRVKENNNSKIQQKLGGGWSWHCNSACNPRGRIWVGWKNVNATVNILLTHEQLVHGELVDSKGVSVCFITFVYGLHTVETRKALWSSLSGIYAMVTSSPWIGLGDFNAGLSNFENFLLNSGVNELRSTGHFFSWSNKSLGDARVTSRIDRALGNGCWMMKFGHLAVDYLNPSISDHSPLLLKFGDDHKGGGRPFKCFNFLANHSQFAEVVAQDWDNPIKGTPLSKVWFKLKRLKHKLKSLHKEEFANITMRIQKAQQELEEVQNQLCSDPADLLMQVEEKRCTGNLRKWLFVEESALKQKSRIQWLADGDSNSKFFYASVKQRRNMNRISLLYTTQGHKIVDPGEITVEIQKFYMALLGTAATHISKPDLPSLRSGPRLSRIAALSLCVPVTTDEIDLALKSIDDSKAPGLDGYNAVFFKKAWPWIKEDVYEVVKFFF</sequence>